<keyword evidence="3" id="KW-1185">Reference proteome</keyword>
<protein>
    <submittedName>
        <fullName evidence="2">Uncharacterized protein</fullName>
    </submittedName>
</protein>
<feature type="transmembrane region" description="Helical" evidence="1">
    <location>
        <begin position="12"/>
        <end position="34"/>
    </location>
</feature>
<evidence type="ECO:0000256" key="1">
    <source>
        <dbReference type="SAM" id="Phobius"/>
    </source>
</evidence>
<evidence type="ECO:0000313" key="3">
    <source>
        <dbReference type="Proteomes" id="UP000654670"/>
    </source>
</evidence>
<dbReference type="Proteomes" id="UP000654670">
    <property type="component" value="Unassembled WGS sequence"/>
</dbReference>
<comment type="caution">
    <text evidence="2">The sequence shown here is derived from an EMBL/GenBank/DDBJ whole genome shotgun (WGS) entry which is preliminary data.</text>
</comment>
<accession>A0A917S9A2</accession>
<keyword evidence="1" id="KW-0812">Transmembrane</keyword>
<keyword evidence="1" id="KW-0472">Membrane</keyword>
<organism evidence="2 3">
    <name type="scientific">Sporolactobacillus putidus</name>
    <dbReference type="NCBI Taxonomy" id="492735"/>
    <lineage>
        <taxon>Bacteria</taxon>
        <taxon>Bacillati</taxon>
        <taxon>Bacillota</taxon>
        <taxon>Bacilli</taxon>
        <taxon>Bacillales</taxon>
        <taxon>Sporolactobacillaceae</taxon>
        <taxon>Sporolactobacillus</taxon>
    </lineage>
</organism>
<evidence type="ECO:0000313" key="2">
    <source>
        <dbReference type="EMBL" id="GGL62506.1"/>
    </source>
</evidence>
<proteinExistence type="predicted"/>
<sequence length="56" mass="5998">MPLLFQLKIVTIARMLPAGIAAGTLMLFFARFTANILPVAFGIRAIDDPVGRLAAI</sequence>
<name>A0A917S9A2_9BACL</name>
<gene>
    <name evidence="2" type="ORF">GCM10007968_28130</name>
</gene>
<keyword evidence="1" id="KW-1133">Transmembrane helix</keyword>
<reference evidence="2" key="2">
    <citation type="submission" date="2020-09" db="EMBL/GenBank/DDBJ databases">
        <authorList>
            <person name="Sun Q."/>
            <person name="Ohkuma M."/>
        </authorList>
    </citation>
    <scope>NUCLEOTIDE SEQUENCE</scope>
    <source>
        <strain evidence="2">JCM 15325</strain>
    </source>
</reference>
<dbReference type="AlphaFoldDB" id="A0A917S9A2"/>
<dbReference type="EMBL" id="BMOK01000015">
    <property type="protein sequence ID" value="GGL62506.1"/>
    <property type="molecule type" value="Genomic_DNA"/>
</dbReference>
<reference evidence="2" key="1">
    <citation type="journal article" date="2014" name="Int. J. Syst. Evol. Microbiol.">
        <title>Complete genome sequence of Corynebacterium casei LMG S-19264T (=DSM 44701T), isolated from a smear-ripened cheese.</title>
        <authorList>
            <consortium name="US DOE Joint Genome Institute (JGI-PGF)"/>
            <person name="Walter F."/>
            <person name="Albersmeier A."/>
            <person name="Kalinowski J."/>
            <person name="Ruckert C."/>
        </authorList>
    </citation>
    <scope>NUCLEOTIDE SEQUENCE</scope>
    <source>
        <strain evidence="2">JCM 15325</strain>
    </source>
</reference>